<protein>
    <submittedName>
        <fullName evidence="2">Uncharacterized protein</fullName>
    </submittedName>
</protein>
<dbReference type="AlphaFoldDB" id="A0AAJ1X3G5"/>
<keyword evidence="1" id="KW-1133">Transmembrane helix</keyword>
<reference evidence="2" key="1">
    <citation type="submission" date="2023-07" db="EMBL/GenBank/DDBJ databases">
        <title>Functional and genomic diversity of the sorghum phyllosphere microbiome.</title>
        <authorList>
            <person name="Shade A."/>
        </authorList>
    </citation>
    <scope>NUCLEOTIDE SEQUENCE</scope>
    <source>
        <strain evidence="2">SORGH_AS_1067</strain>
    </source>
</reference>
<proteinExistence type="predicted"/>
<comment type="caution">
    <text evidence="2">The sequence shown here is derived from an EMBL/GenBank/DDBJ whole genome shotgun (WGS) entry which is preliminary data.</text>
</comment>
<accession>A0AAJ1X3G5</accession>
<dbReference type="EMBL" id="JAUTAN010000001">
    <property type="protein sequence ID" value="MDQ1106836.1"/>
    <property type="molecule type" value="Genomic_DNA"/>
</dbReference>
<sequence length="83" mass="9323">MSSWKPPPMWSPGREWVRLQILVLTSALAFTLGVALLCLVTGRGGRALQLFAFCVIFVPGLLISWQQWRSLPTRPSDQRGREA</sequence>
<evidence type="ECO:0000256" key="1">
    <source>
        <dbReference type="SAM" id="Phobius"/>
    </source>
</evidence>
<dbReference type="Proteomes" id="UP001239215">
    <property type="component" value="Unassembled WGS sequence"/>
</dbReference>
<name>A0AAJ1X3G5_9ACTN</name>
<keyword evidence="1" id="KW-0812">Transmembrane</keyword>
<keyword evidence="1" id="KW-0472">Membrane</keyword>
<gene>
    <name evidence="2" type="ORF">QE405_004120</name>
</gene>
<dbReference type="RefSeq" id="WP_307205338.1">
    <property type="nucleotide sequence ID" value="NZ_JAUTAN010000001.1"/>
</dbReference>
<organism evidence="2 3">
    <name type="scientific">Nocardioides zeae</name>
    <dbReference type="NCBI Taxonomy" id="1457234"/>
    <lineage>
        <taxon>Bacteria</taxon>
        <taxon>Bacillati</taxon>
        <taxon>Actinomycetota</taxon>
        <taxon>Actinomycetes</taxon>
        <taxon>Propionibacteriales</taxon>
        <taxon>Nocardioidaceae</taxon>
        <taxon>Nocardioides</taxon>
    </lineage>
</organism>
<evidence type="ECO:0000313" key="2">
    <source>
        <dbReference type="EMBL" id="MDQ1106836.1"/>
    </source>
</evidence>
<evidence type="ECO:0000313" key="3">
    <source>
        <dbReference type="Proteomes" id="UP001239215"/>
    </source>
</evidence>
<feature type="transmembrane region" description="Helical" evidence="1">
    <location>
        <begin position="47"/>
        <end position="65"/>
    </location>
</feature>
<feature type="transmembrane region" description="Helical" evidence="1">
    <location>
        <begin position="20"/>
        <end position="40"/>
    </location>
</feature>